<keyword evidence="6" id="KW-0472">Membrane</keyword>
<evidence type="ECO:0000256" key="1">
    <source>
        <dbReference type="ARBA" id="ARBA00004409"/>
    </source>
</evidence>
<evidence type="ECO:0000313" key="11">
    <source>
        <dbReference type="WBParaSite" id="SSLN_0001150101-mRNA-1"/>
    </source>
</evidence>
<protein>
    <submittedName>
        <fullName evidence="11">Golgin-84</fullName>
    </submittedName>
</protein>
<keyword evidence="10" id="KW-1185">Reference proteome</keyword>
<evidence type="ECO:0000256" key="6">
    <source>
        <dbReference type="ARBA" id="ARBA00023136"/>
    </source>
</evidence>
<name>A0A183T3M8_SCHSO</name>
<feature type="coiled-coil region" evidence="7">
    <location>
        <begin position="259"/>
        <end position="339"/>
    </location>
</feature>
<evidence type="ECO:0000313" key="9">
    <source>
        <dbReference type="EMBL" id="VDL97461.1"/>
    </source>
</evidence>
<feature type="region of interest" description="Disordered" evidence="8">
    <location>
        <begin position="89"/>
        <end position="114"/>
    </location>
</feature>
<keyword evidence="3" id="KW-1133">Transmembrane helix</keyword>
<dbReference type="Pfam" id="PF09787">
    <property type="entry name" value="Golgin_A5"/>
    <property type="match status" value="1"/>
</dbReference>
<dbReference type="GO" id="GO:0000301">
    <property type="term" value="P:retrograde transport, vesicle recycling within Golgi"/>
    <property type="evidence" value="ECO:0007669"/>
    <property type="project" value="TreeGrafter"/>
</dbReference>
<gene>
    <name evidence="9" type="ORF">SSLN_LOCUS11076</name>
</gene>
<proteinExistence type="predicted"/>
<accession>A0A183T3M8</accession>
<evidence type="ECO:0000313" key="10">
    <source>
        <dbReference type="Proteomes" id="UP000275846"/>
    </source>
</evidence>
<dbReference type="GO" id="GO:0031985">
    <property type="term" value="C:Golgi cisterna"/>
    <property type="evidence" value="ECO:0007669"/>
    <property type="project" value="TreeGrafter"/>
</dbReference>
<organism evidence="11">
    <name type="scientific">Schistocephalus solidus</name>
    <name type="common">Tapeworm</name>
    <dbReference type="NCBI Taxonomy" id="70667"/>
    <lineage>
        <taxon>Eukaryota</taxon>
        <taxon>Metazoa</taxon>
        <taxon>Spiralia</taxon>
        <taxon>Lophotrochozoa</taxon>
        <taxon>Platyhelminthes</taxon>
        <taxon>Cestoda</taxon>
        <taxon>Eucestoda</taxon>
        <taxon>Diphyllobothriidea</taxon>
        <taxon>Diphyllobothriidae</taxon>
        <taxon>Schistocephalus</taxon>
    </lineage>
</organism>
<evidence type="ECO:0000256" key="3">
    <source>
        <dbReference type="ARBA" id="ARBA00022989"/>
    </source>
</evidence>
<sequence length="493" mass="54499">MFLVRQLNSLQKRQKDGNDDDAALFEFLNDPAPINHITNPSSCIVASSVSPERSSTEASVTADACPATAQLPVTVSGDMGHIQATVSSCSASVPSPAPSHLLPREPPEGSGCAPATLPPSVAAAQVALENKCLHSEVSSLNQEVTILVQRNHKTEEDNARLRNQAESEEKAAEARKQAELSTARADHAQREVSRISRYLSEYKEKASHILANKEKLIEELQQSKAGNKATCAVSASAVPEEENVHLHASQEEVGLLAEAKALRAEVTLLREEEANWRAETERRELAFQELETQLQFEHASLRRTLEVLEQQLTHEKQLRAESEKELLDLHVQLSAQEERAAREKVELHSLVQSNEAELARMRRMIAEGREPVVSQTSKQLSAPPPRTDTEQILALEARLRQLNDSLITKQDALDAVLAQNHGLKESSIPASLRAVIVSLDGLIIGLVGFLRRHPLFRLLFILYLFFLHLWFGFAFFLYAPAPLTSSPHPVPHP</sequence>
<dbReference type="STRING" id="70667.A0A183T3M8"/>
<reference evidence="11" key="1">
    <citation type="submission" date="2016-06" db="UniProtKB">
        <authorList>
            <consortium name="WormBaseParasite"/>
        </authorList>
    </citation>
    <scope>IDENTIFICATION</scope>
</reference>
<dbReference type="PANTHER" id="PTHR13815:SF7">
    <property type="entry name" value="GOLGIN SUBFAMILY A MEMBER 5"/>
    <property type="match status" value="1"/>
</dbReference>
<dbReference type="WBParaSite" id="SSLN_0001150101-mRNA-1">
    <property type="protein sequence ID" value="SSLN_0001150101-mRNA-1"/>
    <property type="gene ID" value="SSLN_0001150101"/>
</dbReference>
<evidence type="ECO:0000256" key="5">
    <source>
        <dbReference type="ARBA" id="ARBA00023054"/>
    </source>
</evidence>
<keyword evidence="4" id="KW-0333">Golgi apparatus</keyword>
<dbReference type="PANTHER" id="PTHR13815">
    <property type="entry name" value="GOLGIN-84"/>
    <property type="match status" value="1"/>
</dbReference>
<dbReference type="AlphaFoldDB" id="A0A183T3M8"/>
<dbReference type="Proteomes" id="UP000275846">
    <property type="component" value="Unassembled WGS sequence"/>
</dbReference>
<reference evidence="9 10" key="2">
    <citation type="submission" date="2018-11" db="EMBL/GenBank/DDBJ databases">
        <authorList>
            <consortium name="Pathogen Informatics"/>
        </authorList>
    </citation>
    <scope>NUCLEOTIDE SEQUENCE [LARGE SCALE GENOMIC DNA]</scope>
    <source>
        <strain evidence="9 10">NST_G2</strain>
    </source>
</reference>
<keyword evidence="5 7" id="KW-0175">Coiled coil</keyword>
<evidence type="ECO:0000256" key="4">
    <source>
        <dbReference type="ARBA" id="ARBA00023034"/>
    </source>
</evidence>
<comment type="subcellular location">
    <subcellularLocation>
        <location evidence="1">Golgi apparatus membrane</location>
        <topology evidence="1">Single-pass type IV membrane protein</topology>
    </subcellularLocation>
</comment>
<evidence type="ECO:0000256" key="7">
    <source>
        <dbReference type="SAM" id="Coils"/>
    </source>
</evidence>
<evidence type="ECO:0000256" key="8">
    <source>
        <dbReference type="SAM" id="MobiDB-lite"/>
    </source>
</evidence>
<dbReference type="GO" id="GO:0000139">
    <property type="term" value="C:Golgi membrane"/>
    <property type="evidence" value="ECO:0007669"/>
    <property type="project" value="UniProtKB-SubCell"/>
</dbReference>
<dbReference type="EMBL" id="UYSU01036276">
    <property type="protein sequence ID" value="VDL97461.1"/>
    <property type="molecule type" value="Genomic_DNA"/>
</dbReference>
<feature type="region of interest" description="Disordered" evidence="8">
    <location>
        <begin position="155"/>
        <end position="187"/>
    </location>
</feature>
<dbReference type="InterPro" id="IPR019177">
    <property type="entry name" value="Golgin_subfamily_A_member_5"/>
</dbReference>
<dbReference type="GO" id="GO:0007030">
    <property type="term" value="P:Golgi organization"/>
    <property type="evidence" value="ECO:0007669"/>
    <property type="project" value="InterPro"/>
</dbReference>
<keyword evidence="2" id="KW-0812">Transmembrane</keyword>
<dbReference type="OrthoDB" id="248903at2759"/>
<evidence type="ECO:0000256" key="2">
    <source>
        <dbReference type="ARBA" id="ARBA00022692"/>
    </source>
</evidence>